<keyword evidence="8" id="KW-1185">Reference proteome</keyword>
<dbReference type="Proteomes" id="UP000245627">
    <property type="component" value="Unassembled WGS sequence"/>
</dbReference>
<dbReference type="PANTHER" id="PTHR43133:SF46">
    <property type="entry name" value="RNA POLYMERASE SIGMA-70 FACTOR ECF SUBFAMILY"/>
    <property type="match status" value="1"/>
</dbReference>
<organism evidence="7 8">
    <name type="scientific">Sphingobacterium corticibacter</name>
    <dbReference type="NCBI Taxonomy" id="2171749"/>
    <lineage>
        <taxon>Bacteria</taxon>
        <taxon>Pseudomonadati</taxon>
        <taxon>Bacteroidota</taxon>
        <taxon>Sphingobacteriia</taxon>
        <taxon>Sphingobacteriales</taxon>
        <taxon>Sphingobacteriaceae</taxon>
        <taxon>Sphingobacterium</taxon>
    </lineage>
</organism>
<dbReference type="GO" id="GO:0016987">
    <property type="term" value="F:sigma factor activity"/>
    <property type="evidence" value="ECO:0007669"/>
    <property type="project" value="UniProtKB-KW"/>
</dbReference>
<dbReference type="AlphaFoldDB" id="A0A2T8HM02"/>
<dbReference type="Pfam" id="PF08281">
    <property type="entry name" value="Sigma70_r4_2"/>
    <property type="match status" value="1"/>
</dbReference>
<evidence type="ECO:0000259" key="5">
    <source>
        <dbReference type="Pfam" id="PF04542"/>
    </source>
</evidence>
<dbReference type="PANTHER" id="PTHR43133">
    <property type="entry name" value="RNA POLYMERASE ECF-TYPE SIGMA FACTO"/>
    <property type="match status" value="1"/>
</dbReference>
<dbReference type="Pfam" id="PF04542">
    <property type="entry name" value="Sigma70_r2"/>
    <property type="match status" value="1"/>
</dbReference>
<dbReference type="GO" id="GO:0006352">
    <property type="term" value="P:DNA-templated transcription initiation"/>
    <property type="evidence" value="ECO:0007669"/>
    <property type="project" value="InterPro"/>
</dbReference>
<dbReference type="GO" id="GO:0003677">
    <property type="term" value="F:DNA binding"/>
    <property type="evidence" value="ECO:0007669"/>
    <property type="project" value="InterPro"/>
</dbReference>
<comment type="caution">
    <text evidence="7">The sequence shown here is derived from an EMBL/GenBank/DDBJ whole genome shotgun (WGS) entry which is preliminary data.</text>
</comment>
<protein>
    <submittedName>
        <fullName evidence="7">RNA polymerase sigma-70 factor</fullName>
    </submittedName>
</protein>
<feature type="domain" description="RNA polymerase sigma factor 70 region 4 type 2" evidence="6">
    <location>
        <begin position="125"/>
        <end position="173"/>
    </location>
</feature>
<comment type="similarity">
    <text evidence="1">Belongs to the sigma-70 factor family. ECF subfamily.</text>
</comment>
<dbReference type="InterPro" id="IPR013324">
    <property type="entry name" value="RNA_pol_sigma_r3/r4-like"/>
</dbReference>
<feature type="domain" description="RNA polymerase sigma-70 region 2" evidence="5">
    <location>
        <begin position="29"/>
        <end position="92"/>
    </location>
</feature>
<dbReference type="Gene3D" id="1.10.1740.10">
    <property type="match status" value="1"/>
</dbReference>
<proteinExistence type="inferred from homology"/>
<dbReference type="InterPro" id="IPR013249">
    <property type="entry name" value="RNA_pol_sigma70_r4_t2"/>
</dbReference>
<dbReference type="InterPro" id="IPR036388">
    <property type="entry name" value="WH-like_DNA-bd_sf"/>
</dbReference>
<evidence type="ECO:0000256" key="4">
    <source>
        <dbReference type="ARBA" id="ARBA00023163"/>
    </source>
</evidence>
<gene>
    <name evidence="7" type="ORF">DC487_02320</name>
</gene>
<evidence type="ECO:0000256" key="2">
    <source>
        <dbReference type="ARBA" id="ARBA00023015"/>
    </source>
</evidence>
<keyword evidence="3" id="KW-0731">Sigma factor</keyword>
<evidence type="ECO:0000256" key="3">
    <source>
        <dbReference type="ARBA" id="ARBA00023082"/>
    </source>
</evidence>
<evidence type="ECO:0000259" key="6">
    <source>
        <dbReference type="Pfam" id="PF08281"/>
    </source>
</evidence>
<dbReference type="CDD" id="cd06171">
    <property type="entry name" value="Sigma70_r4"/>
    <property type="match status" value="1"/>
</dbReference>
<accession>A0A2T8HM02</accession>
<dbReference type="SUPFAM" id="SSF88946">
    <property type="entry name" value="Sigma2 domain of RNA polymerase sigma factors"/>
    <property type="match status" value="1"/>
</dbReference>
<dbReference type="NCBIfam" id="TIGR02937">
    <property type="entry name" value="sigma70-ECF"/>
    <property type="match status" value="1"/>
</dbReference>
<dbReference type="InterPro" id="IPR014284">
    <property type="entry name" value="RNA_pol_sigma-70_dom"/>
</dbReference>
<dbReference type="SUPFAM" id="SSF88659">
    <property type="entry name" value="Sigma3 and sigma4 domains of RNA polymerase sigma factors"/>
    <property type="match status" value="1"/>
</dbReference>
<dbReference type="Gene3D" id="1.10.10.10">
    <property type="entry name" value="Winged helix-like DNA-binding domain superfamily/Winged helix DNA-binding domain"/>
    <property type="match status" value="1"/>
</dbReference>
<dbReference type="InterPro" id="IPR007627">
    <property type="entry name" value="RNA_pol_sigma70_r2"/>
</dbReference>
<evidence type="ECO:0000313" key="8">
    <source>
        <dbReference type="Proteomes" id="UP000245627"/>
    </source>
</evidence>
<keyword evidence="2" id="KW-0805">Transcription regulation</keyword>
<dbReference type="OrthoDB" id="655312at2"/>
<keyword evidence="4" id="KW-0804">Transcription</keyword>
<name>A0A2T8HM02_9SPHI</name>
<sequence>MSYTEQKEEVYQSILRLTQGDQLAFTDIYNVYSRKLFLHILTITKDKDTAEGLLQDVFMKVWDNRSSIDPDQSFQAWLYTIARNTVYSYFRQVAKDQKLQQQLYHHFDELYEVEMDGNLQDKQEELLGRALATLSERRRQVFQLCKIERKSYEEAAVLLGISTSTVSNLMVKANQEIRKFIQEHYGEILLFIIACHIK</sequence>
<dbReference type="RefSeq" id="WP_116774337.1">
    <property type="nucleotide sequence ID" value="NZ_QDKG01000001.1"/>
</dbReference>
<evidence type="ECO:0000256" key="1">
    <source>
        <dbReference type="ARBA" id="ARBA00010641"/>
    </source>
</evidence>
<dbReference type="EMBL" id="QDKG01000001">
    <property type="protein sequence ID" value="PVH26475.1"/>
    <property type="molecule type" value="Genomic_DNA"/>
</dbReference>
<reference evidence="7 8" key="1">
    <citation type="submission" date="2018-04" db="EMBL/GenBank/DDBJ databases">
        <title>Sphingobacterium cortibacter sp. nov.</title>
        <authorList>
            <person name="Li Y."/>
        </authorList>
    </citation>
    <scope>NUCLEOTIDE SEQUENCE [LARGE SCALE GENOMIC DNA]</scope>
    <source>
        <strain evidence="7 8">2c-3</strain>
    </source>
</reference>
<evidence type="ECO:0000313" key="7">
    <source>
        <dbReference type="EMBL" id="PVH26475.1"/>
    </source>
</evidence>
<dbReference type="InterPro" id="IPR013325">
    <property type="entry name" value="RNA_pol_sigma_r2"/>
</dbReference>
<dbReference type="InterPro" id="IPR039425">
    <property type="entry name" value="RNA_pol_sigma-70-like"/>
</dbReference>